<gene>
    <name evidence="1" type="ORF">METZ01_LOCUS304892</name>
</gene>
<sequence length="156" mass="17638">VFGQGMKLNLLNILSRIPATSGRVFGKSESVETSEIVCEVAQKIPLVVARGVGGTIELYDNELRIMRDSWLNHVLRWLTGATPRIERTIPLRHISGVAIVKPWILNEYFLLAYPGSPPASGYQLHDAVSENALLMNFFDNRRFYDLKRKLDTLLDI</sequence>
<reference evidence="1" key="1">
    <citation type="submission" date="2018-05" db="EMBL/GenBank/DDBJ databases">
        <authorList>
            <person name="Lanie J.A."/>
            <person name="Ng W.-L."/>
            <person name="Kazmierczak K.M."/>
            <person name="Andrzejewski T.M."/>
            <person name="Davidsen T.M."/>
            <person name="Wayne K.J."/>
            <person name="Tettelin H."/>
            <person name="Glass J.I."/>
            <person name="Rusch D."/>
            <person name="Podicherti R."/>
            <person name="Tsui H.-C.T."/>
            <person name="Winkler M.E."/>
        </authorList>
    </citation>
    <scope>NUCLEOTIDE SEQUENCE</scope>
</reference>
<dbReference type="EMBL" id="UINC01095722">
    <property type="protein sequence ID" value="SVC52038.1"/>
    <property type="molecule type" value="Genomic_DNA"/>
</dbReference>
<feature type="non-terminal residue" evidence="1">
    <location>
        <position position="1"/>
    </location>
</feature>
<accession>A0A382MUG3</accession>
<evidence type="ECO:0000313" key="1">
    <source>
        <dbReference type="EMBL" id="SVC52038.1"/>
    </source>
</evidence>
<proteinExistence type="predicted"/>
<organism evidence="1">
    <name type="scientific">marine metagenome</name>
    <dbReference type="NCBI Taxonomy" id="408172"/>
    <lineage>
        <taxon>unclassified sequences</taxon>
        <taxon>metagenomes</taxon>
        <taxon>ecological metagenomes</taxon>
    </lineage>
</organism>
<dbReference type="AlphaFoldDB" id="A0A382MUG3"/>
<protein>
    <submittedName>
        <fullName evidence="1">Uncharacterized protein</fullName>
    </submittedName>
</protein>
<name>A0A382MUG3_9ZZZZ</name>